<protein>
    <recommendedName>
        <fullName evidence="2">Lipoprotein</fullName>
    </recommendedName>
</protein>
<evidence type="ECO:0000313" key="1">
    <source>
        <dbReference type="EMBL" id="HGV55279.1"/>
    </source>
</evidence>
<dbReference type="PROSITE" id="PS51257">
    <property type="entry name" value="PROKAR_LIPOPROTEIN"/>
    <property type="match status" value="1"/>
</dbReference>
<reference evidence="1" key="1">
    <citation type="journal article" date="2020" name="mSystems">
        <title>Genome- and Community-Level Interaction Insights into Carbon Utilization and Element Cycling Functions of Hydrothermarchaeota in Hydrothermal Sediment.</title>
        <authorList>
            <person name="Zhou Z."/>
            <person name="Liu Y."/>
            <person name="Xu W."/>
            <person name="Pan J."/>
            <person name="Luo Z.H."/>
            <person name="Li M."/>
        </authorList>
    </citation>
    <scope>NUCLEOTIDE SEQUENCE [LARGE SCALE GENOMIC DNA]</scope>
    <source>
        <strain evidence="1">SpSt-605</strain>
    </source>
</reference>
<name>A0A832GP13_9BACT</name>
<proteinExistence type="predicted"/>
<dbReference type="EMBL" id="DSZU01000073">
    <property type="protein sequence ID" value="HGV55279.1"/>
    <property type="molecule type" value="Genomic_DNA"/>
</dbReference>
<organism evidence="1">
    <name type="scientific">Caldimicrobium thiodismutans</name>
    <dbReference type="NCBI Taxonomy" id="1653476"/>
    <lineage>
        <taxon>Bacteria</taxon>
        <taxon>Pseudomonadati</taxon>
        <taxon>Thermodesulfobacteriota</taxon>
        <taxon>Thermodesulfobacteria</taxon>
        <taxon>Thermodesulfobacteriales</taxon>
        <taxon>Thermodesulfobacteriaceae</taxon>
        <taxon>Caldimicrobium</taxon>
    </lineage>
</organism>
<sequence>MRRSFLLFLGCSIFLQAILACPNKLNAEEREAKSLRELDKQGWELVWENSQTRVFIHPKYIKPIKEQEGYDLVVKFSPGPDIEKKLKEKLENLKKELFSNEEEIPEYWNDFVKEYIENGNSYVYNFSLLCQDKKLILRSVRGGELFSTIAQVDVKEDGYGKAIFQKLCNK</sequence>
<accession>A0A832GP13</accession>
<gene>
    <name evidence="1" type="ORF">ENT73_04235</name>
</gene>
<dbReference type="AlphaFoldDB" id="A0A832GP13"/>
<comment type="caution">
    <text evidence="1">The sequence shown here is derived from an EMBL/GenBank/DDBJ whole genome shotgun (WGS) entry which is preliminary data.</text>
</comment>
<evidence type="ECO:0008006" key="2">
    <source>
        <dbReference type="Google" id="ProtNLM"/>
    </source>
</evidence>